<keyword evidence="2" id="KW-1015">Disulfide bond</keyword>
<dbReference type="PANTHER" id="PTHR33107">
    <property type="entry name" value="KUNITZ TRYPSIN INHIBITOR 2"/>
    <property type="match status" value="1"/>
</dbReference>
<evidence type="ECO:0000313" key="5">
    <source>
        <dbReference type="Proteomes" id="UP000652761"/>
    </source>
</evidence>
<dbReference type="Proteomes" id="UP000652761">
    <property type="component" value="Unassembled WGS sequence"/>
</dbReference>
<dbReference type="EMBL" id="NMUH01003829">
    <property type="protein sequence ID" value="MQM07238.1"/>
    <property type="molecule type" value="Genomic_DNA"/>
</dbReference>
<dbReference type="SMART" id="SM00452">
    <property type="entry name" value="STI"/>
    <property type="match status" value="1"/>
</dbReference>
<reference evidence="4" key="1">
    <citation type="submission" date="2017-07" db="EMBL/GenBank/DDBJ databases">
        <title>Taro Niue Genome Assembly and Annotation.</title>
        <authorList>
            <person name="Atibalentja N."/>
            <person name="Keating K."/>
            <person name="Fields C.J."/>
        </authorList>
    </citation>
    <scope>NUCLEOTIDE SEQUENCE</scope>
    <source>
        <strain evidence="4">Niue_2</strain>
        <tissue evidence="4">Leaf</tissue>
    </source>
</reference>
<feature type="signal peptide" evidence="3">
    <location>
        <begin position="1"/>
        <end position="20"/>
    </location>
</feature>
<dbReference type="PANTHER" id="PTHR33107:SF81">
    <property type="entry name" value="TRYPSIN INHIBITOR A"/>
    <property type="match status" value="1"/>
</dbReference>
<dbReference type="PIRSF" id="PIRSF001653">
    <property type="entry name" value="API-B"/>
    <property type="match status" value="1"/>
</dbReference>
<keyword evidence="3" id="KW-0732">Signal</keyword>
<comment type="similarity">
    <text evidence="1">Belongs to the protease inhibitor I3 (leguminous Kunitz-type inhibitor) family.</text>
</comment>
<name>A0A843WKQ9_COLES</name>
<sequence length="211" mass="22529">MEFMLLCVSALLLTARAATASSAVLDVDGNELQRGQRYYAMSSRTIGGGLTTVAIKGTCPLYVSQAPLHDRLGSSLSFVPEDLNEDTVREGNTLYIMFNETPAAQCSESTMWTLDNEGGYVTTGGTNSTSLGPHYSRFAIRKVGNLVPDYQVHPCPCSIGVPRPSCRMACLGSLGFTREGNNVLLGLNGDRAHSVVFVKEEALAAATASIR</sequence>
<dbReference type="InterPro" id="IPR002160">
    <property type="entry name" value="Prot_inh_Kunz-lg"/>
</dbReference>
<evidence type="ECO:0000256" key="2">
    <source>
        <dbReference type="ARBA" id="ARBA00023157"/>
    </source>
</evidence>
<organism evidence="4 5">
    <name type="scientific">Colocasia esculenta</name>
    <name type="common">Wild taro</name>
    <name type="synonym">Arum esculentum</name>
    <dbReference type="NCBI Taxonomy" id="4460"/>
    <lineage>
        <taxon>Eukaryota</taxon>
        <taxon>Viridiplantae</taxon>
        <taxon>Streptophyta</taxon>
        <taxon>Embryophyta</taxon>
        <taxon>Tracheophyta</taxon>
        <taxon>Spermatophyta</taxon>
        <taxon>Magnoliopsida</taxon>
        <taxon>Liliopsida</taxon>
        <taxon>Araceae</taxon>
        <taxon>Aroideae</taxon>
        <taxon>Colocasieae</taxon>
        <taxon>Colocasia</taxon>
    </lineage>
</organism>
<dbReference type="SUPFAM" id="SSF50386">
    <property type="entry name" value="STI-like"/>
    <property type="match status" value="1"/>
</dbReference>
<dbReference type="OrthoDB" id="1918435at2759"/>
<accession>A0A843WKQ9</accession>
<evidence type="ECO:0000313" key="4">
    <source>
        <dbReference type="EMBL" id="MQM07238.1"/>
    </source>
</evidence>
<comment type="caution">
    <text evidence="4">The sequence shown here is derived from an EMBL/GenBank/DDBJ whole genome shotgun (WGS) entry which is preliminary data.</text>
</comment>
<dbReference type="AlphaFoldDB" id="A0A843WKQ9"/>
<dbReference type="InterPro" id="IPR011065">
    <property type="entry name" value="Kunitz_inhibitor_STI-like_sf"/>
</dbReference>
<evidence type="ECO:0008006" key="6">
    <source>
        <dbReference type="Google" id="ProtNLM"/>
    </source>
</evidence>
<dbReference type="InterPro" id="IPR016308">
    <property type="entry name" value="Prot_inh_API-A/B"/>
</dbReference>
<keyword evidence="5" id="KW-1185">Reference proteome</keyword>
<dbReference type="GO" id="GO:0004866">
    <property type="term" value="F:endopeptidase inhibitor activity"/>
    <property type="evidence" value="ECO:0007669"/>
    <property type="project" value="InterPro"/>
</dbReference>
<evidence type="ECO:0000256" key="3">
    <source>
        <dbReference type="SAM" id="SignalP"/>
    </source>
</evidence>
<dbReference type="Gene3D" id="2.80.10.50">
    <property type="match status" value="1"/>
</dbReference>
<feature type="chain" id="PRO_5032996915" description="Trypsin inhibitor" evidence="3">
    <location>
        <begin position="21"/>
        <end position="211"/>
    </location>
</feature>
<proteinExistence type="inferred from homology"/>
<protein>
    <recommendedName>
        <fullName evidence="6">Trypsin inhibitor</fullName>
    </recommendedName>
</protein>
<evidence type="ECO:0000256" key="1">
    <source>
        <dbReference type="ARBA" id="ARBA00005440"/>
    </source>
</evidence>
<dbReference type="Pfam" id="PF00197">
    <property type="entry name" value="Kunitz_legume"/>
    <property type="match status" value="1"/>
</dbReference>
<gene>
    <name evidence="4" type="ORF">Taro_040078</name>
</gene>